<reference evidence="10" key="1">
    <citation type="submission" date="2014-08" db="EMBL/GenBank/DDBJ databases">
        <title>Characterization of a cryptic gene cluster for angucycline antibiotics by genome mining.</title>
        <authorList>
            <person name="Zhou Z."/>
            <person name="Xu Q."/>
        </authorList>
    </citation>
    <scope>NUCLEOTIDE SEQUENCE</scope>
    <source>
        <strain evidence="10">L10</strain>
    </source>
</reference>
<organism evidence="10">
    <name type="scientific">Streptomyces chattanoogensis</name>
    <dbReference type="NCBI Taxonomy" id="66876"/>
    <lineage>
        <taxon>Bacteria</taxon>
        <taxon>Bacillati</taxon>
        <taxon>Actinomycetota</taxon>
        <taxon>Actinomycetes</taxon>
        <taxon>Kitasatosporales</taxon>
        <taxon>Streptomycetaceae</taxon>
        <taxon>Streptomyces</taxon>
    </lineage>
</organism>
<keyword evidence="3" id="KW-0805">Transcription regulation</keyword>
<evidence type="ECO:0000259" key="8">
    <source>
        <dbReference type="PROSITE" id="PS50110"/>
    </source>
</evidence>
<sequence length="249" mass="27900">MRSDALLTVIARTEHQETGGQMRVLVAEPDCESAKLLRQHMRRHGYETEIADTGAGALGSYQEYDLLMLDLELPDVDGLEVCRSIRTTSDIPIIAFTSHGTELDRVLCLQAGCDDCLVKPFGFRELVARIEAIMRRIRPRAVRSQRLSHGPLHIDRDRREVYLHDTQVKVTRKEFDLLQFLASQPTTVFSREQLMTEVWGASLPGGALGSNIARTIDTHVGTLRNKLGSSEWIITVRGVGFRFGGVQQS</sequence>
<evidence type="ECO:0000256" key="2">
    <source>
        <dbReference type="ARBA" id="ARBA00023012"/>
    </source>
</evidence>
<feature type="modified residue" description="4-aspartylphosphate" evidence="6">
    <location>
        <position position="70"/>
    </location>
</feature>
<evidence type="ECO:0000256" key="4">
    <source>
        <dbReference type="ARBA" id="ARBA00023125"/>
    </source>
</evidence>
<evidence type="ECO:0000256" key="6">
    <source>
        <dbReference type="PROSITE-ProRule" id="PRU00169"/>
    </source>
</evidence>
<keyword evidence="4 7" id="KW-0238">DNA-binding</keyword>
<dbReference type="Pfam" id="PF00072">
    <property type="entry name" value="Response_reg"/>
    <property type="match status" value="1"/>
</dbReference>
<feature type="domain" description="Response regulatory" evidence="8">
    <location>
        <begin position="23"/>
        <end position="134"/>
    </location>
</feature>
<dbReference type="PROSITE" id="PS50110">
    <property type="entry name" value="RESPONSE_REGULATORY"/>
    <property type="match status" value="1"/>
</dbReference>
<dbReference type="GO" id="GO:0000156">
    <property type="term" value="F:phosphorelay response regulator activity"/>
    <property type="evidence" value="ECO:0007669"/>
    <property type="project" value="TreeGrafter"/>
</dbReference>
<dbReference type="GO" id="GO:0006355">
    <property type="term" value="P:regulation of DNA-templated transcription"/>
    <property type="evidence" value="ECO:0007669"/>
    <property type="project" value="InterPro"/>
</dbReference>
<feature type="domain" description="OmpR/PhoB-type" evidence="9">
    <location>
        <begin position="144"/>
        <end position="245"/>
    </location>
</feature>
<dbReference type="GO" id="GO:0000976">
    <property type="term" value="F:transcription cis-regulatory region binding"/>
    <property type="evidence" value="ECO:0007669"/>
    <property type="project" value="TreeGrafter"/>
</dbReference>
<dbReference type="GO" id="GO:0005829">
    <property type="term" value="C:cytosol"/>
    <property type="evidence" value="ECO:0007669"/>
    <property type="project" value="TreeGrafter"/>
</dbReference>
<evidence type="ECO:0000259" key="9">
    <source>
        <dbReference type="PROSITE" id="PS51755"/>
    </source>
</evidence>
<proteinExistence type="predicted"/>
<evidence type="ECO:0000313" key="10">
    <source>
        <dbReference type="EMBL" id="AIU99192.1"/>
    </source>
</evidence>
<name>A0A0A0R9X3_9ACTN</name>
<dbReference type="PANTHER" id="PTHR48111:SF1">
    <property type="entry name" value="TWO-COMPONENT RESPONSE REGULATOR ORR33"/>
    <property type="match status" value="1"/>
</dbReference>
<evidence type="ECO:0000256" key="3">
    <source>
        <dbReference type="ARBA" id="ARBA00023015"/>
    </source>
</evidence>
<protein>
    <submittedName>
        <fullName evidence="10">ChaI</fullName>
    </submittedName>
</protein>
<gene>
    <name evidence="10" type="primary">chaI</name>
</gene>
<dbReference type="EMBL" id="KM264312">
    <property type="protein sequence ID" value="AIU99192.1"/>
    <property type="molecule type" value="Genomic_DNA"/>
</dbReference>
<dbReference type="SMART" id="SM00448">
    <property type="entry name" value="REC"/>
    <property type="match status" value="1"/>
</dbReference>
<dbReference type="Gene3D" id="3.40.50.2300">
    <property type="match status" value="1"/>
</dbReference>
<keyword evidence="1 6" id="KW-0597">Phosphoprotein</keyword>
<dbReference type="AlphaFoldDB" id="A0A0A0R9X3"/>
<evidence type="ECO:0000256" key="7">
    <source>
        <dbReference type="PROSITE-ProRule" id="PRU01091"/>
    </source>
</evidence>
<dbReference type="PROSITE" id="PS51755">
    <property type="entry name" value="OMPR_PHOB"/>
    <property type="match status" value="1"/>
</dbReference>
<keyword evidence="5" id="KW-0804">Transcription</keyword>
<dbReference type="Gene3D" id="1.10.10.10">
    <property type="entry name" value="Winged helix-like DNA-binding domain superfamily/Winged helix DNA-binding domain"/>
    <property type="match status" value="1"/>
</dbReference>
<dbReference type="InterPro" id="IPR039420">
    <property type="entry name" value="WalR-like"/>
</dbReference>
<accession>A0A0A0R9X3</accession>
<dbReference type="PANTHER" id="PTHR48111">
    <property type="entry name" value="REGULATOR OF RPOS"/>
    <property type="match status" value="1"/>
</dbReference>
<dbReference type="CDD" id="cd00383">
    <property type="entry name" value="trans_reg_C"/>
    <property type="match status" value="1"/>
</dbReference>
<dbReference type="Gene3D" id="6.10.250.690">
    <property type="match status" value="1"/>
</dbReference>
<dbReference type="SMART" id="SM00862">
    <property type="entry name" value="Trans_reg_C"/>
    <property type="match status" value="1"/>
</dbReference>
<dbReference type="GO" id="GO:0032993">
    <property type="term" value="C:protein-DNA complex"/>
    <property type="evidence" value="ECO:0007669"/>
    <property type="project" value="TreeGrafter"/>
</dbReference>
<dbReference type="InterPro" id="IPR001789">
    <property type="entry name" value="Sig_transdc_resp-reg_receiver"/>
</dbReference>
<dbReference type="SUPFAM" id="SSF52172">
    <property type="entry name" value="CheY-like"/>
    <property type="match status" value="1"/>
</dbReference>
<keyword evidence="2" id="KW-0902">Two-component regulatory system</keyword>
<dbReference type="Pfam" id="PF00486">
    <property type="entry name" value="Trans_reg_C"/>
    <property type="match status" value="1"/>
</dbReference>
<feature type="DNA-binding region" description="OmpR/PhoB-type" evidence="7">
    <location>
        <begin position="144"/>
        <end position="245"/>
    </location>
</feature>
<dbReference type="InterPro" id="IPR011006">
    <property type="entry name" value="CheY-like_superfamily"/>
</dbReference>
<dbReference type="InterPro" id="IPR036388">
    <property type="entry name" value="WH-like_DNA-bd_sf"/>
</dbReference>
<evidence type="ECO:0000256" key="1">
    <source>
        <dbReference type="ARBA" id="ARBA00022553"/>
    </source>
</evidence>
<evidence type="ECO:0000256" key="5">
    <source>
        <dbReference type="ARBA" id="ARBA00023163"/>
    </source>
</evidence>
<dbReference type="InterPro" id="IPR001867">
    <property type="entry name" value="OmpR/PhoB-type_DNA-bd"/>
</dbReference>